<feature type="region of interest" description="Disordered" evidence="1">
    <location>
        <begin position="648"/>
        <end position="717"/>
    </location>
</feature>
<feature type="compositionally biased region" description="Basic and acidic residues" evidence="1">
    <location>
        <begin position="688"/>
        <end position="697"/>
    </location>
</feature>
<gene>
    <name evidence="2" type="ORF">NCGR_LOCUS30531</name>
</gene>
<dbReference type="AlphaFoldDB" id="A0A811PRR4"/>
<evidence type="ECO:0000313" key="2">
    <source>
        <dbReference type="EMBL" id="CAD6246261.1"/>
    </source>
</evidence>
<dbReference type="PANTHER" id="PTHR32010">
    <property type="entry name" value="PHOTOSYSTEM II STABILITY/ASSEMBLY FACTOR HCF136, CHLOROPLASTIC"/>
    <property type="match status" value="1"/>
</dbReference>
<organism evidence="2 3">
    <name type="scientific">Miscanthus lutarioriparius</name>
    <dbReference type="NCBI Taxonomy" id="422564"/>
    <lineage>
        <taxon>Eukaryota</taxon>
        <taxon>Viridiplantae</taxon>
        <taxon>Streptophyta</taxon>
        <taxon>Embryophyta</taxon>
        <taxon>Tracheophyta</taxon>
        <taxon>Spermatophyta</taxon>
        <taxon>Magnoliopsida</taxon>
        <taxon>Liliopsida</taxon>
        <taxon>Poales</taxon>
        <taxon>Poaceae</taxon>
        <taxon>PACMAD clade</taxon>
        <taxon>Panicoideae</taxon>
        <taxon>Andropogonodae</taxon>
        <taxon>Andropogoneae</taxon>
        <taxon>Saccharinae</taxon>
        <taxon>Miscanthus</taxon>
    </lineage>
</organism>
<dbReference type="InterPro" id="IPR008507">
    <property type="entry name" value="DUF789"/>
</dbReference>
<dbReference type="Proteomes" id="UP000604825">
    <property type="component" value="Unassembled WGS sequence"/>
</dbReference>
<accession>A0A811PRR4</accession>
<feature type="compositionally biased region" description="Polar residues" evidence="1">
    <location>
        <begin position="257"/>
        <end position="276"/>
    </location>
</feature>
<evidence type="ECO:0000256" key="1">
    <source>
        <dbReference type="SAM" id="MobiDB-lite"/>
    </source>
</evidence>
<name>A0A811PRR4_9POAL</name>
<keyword evidence="3" id="KW-1185">Reference proteome</keyword>
<feature type="compositionally biased region" description="Basic and acidic residues" evidence="1">
    <location>
        <begin position="300"/>
        <end position="311"/>
    </location>
</feature>
<feature type="compositionally biased region" description="Polar residues" evidence="1">
    <location>
        <begin position="665"/>
        <end position="677"/>
    </location>
</feature>
<feature type="compositionally biased region" description="Polar residues" evidence="1">
    <location>
        <begin position="340"/>
        <end position="349"/>
    </location>
</feature>
<dbReference type="PANTHER" id="PTHR32010:SF19">
    <property type="entry name" value="OS04G0675000 PROTEIN"/>
    <property type="match status" value="1"/>
</dbReference>
<reference evidence="2" key="1">
    <citation type="submission" date="2020-10" db="EMBL/GenBank/DDBJ databases">
        <authorList>
            <person name="Han B."/>
            <person name="Lu T."/>
            <person name="Zhao Q."/>
            <person name="Huang X."/>
            <person name="Zhao Y."/>
        </authorList>
    </citation>
    <scope>NUCLEOTIDE SEQUENCE</scope>
</reference>
<feature type="compositionally biased region" description="Low complexity" evidence="1">
    <location>
        <begin position="703"/>
        <end position="716"/>
    </location>
</feature>
<comment type="caution">
    <text evidence="2">The sequence shown here is derived from an EMBL/GenBank/DDBJ whole genome shotgun (WGS) entry which is preliminary data.</text>
</comment>
<feature type="region of interest" description="Disordered" evidence="1">
    <location>
        <begin position="253"/>
        <end position="363"/>
    </location>
</feature>
<evidence type="ECO:0000313" key="3">
    <source>
        <dbReference type="Proteomes" id="UP000604825"/>
    </source>
</evidence>
<proteinExistence type="predicted"/>
<protein>
    <submittedName>
        <fullName evidence="2">Uncharacterized protein</fullName>
    </submittedName>
</protein>
<feature type="compositionally biased region" description="Low complexity" evidence="1">
    <location>
        <begin position="650"/>
        <end position="662"/>
    </location>
</feature>
<dbReference type="OrthoDB" id="1920576at2759"/>
<dbReference type="EMBL" id="CAJGYO010000007">
    <property type="protein sequence ID" value="CAD6246261.1"/>
    <property type="molecule type" value="Genomic_DNA"/>
</dbReference>
<dbReference type="Pfam" id="PF05623">
    <property type="entry name" value="DUF789"/>
    <property type="match status" value="1"/>
</dbReference>
<sequence length="1106" mass="123175">MQLQCSVCWYVYLSLLVWWGRGLSLSLSLVFFYVFTLGVGGAPVRYILFSDPALFPQGQLTVGRAGPGRAATTQKGERERQHECDESDHLIISSYLETLRSRSISHRRSAHLQILRLAFRDSCEMPPEHGMPTRTAADAVVNRRPRRLFGRSSERKNPLNLQFERQVARLEARQQQQRCIIVTVIPFNFCYDFKSPSLTESASDDPSSQPTSPEESPETSSLSPSSPSILFLHLNAQDGSRSRWLDNSSRLLEDKPTTSNSMSDSDFLVNSFTKPSDNARHSSRRKSKKKSKKHRQRCRKPTDGSEAKFRESNGAAPAVDVGDCEDSTLSPKHVGDIRFEQTSPSSSVKEGSEEAPESDNDNEYRCCSGGSVSSASYCDEMELSRSATLCPALCGQCDSSSFRHLDNTQNSVSTGLSQETCYAGSSANCNHDTKALFIFRNERGPDPCEATEFCSSNSGFDENWLEKSDYDSGICSPKSVGTCGGVQAAHLCSDTSSDNDFCLVISRKRARKKKMSLWKSYGEHASTFTLDRNKKYVGRSSTQMTKEVNSNDWSHRQNHVSRIHPQHGIALKNSTKNFMQRPSNVCRETQYGIPAKDSKLGTSLNHFTGPREKTCGKSATGFEKAAQQIYLNRELSNALNSRESVRCETRSISSSEPTTPESLKGNCTSESGESTDITIGALPMQKRRLQDSVRTDDASETISGRSSPRSESSTTELMVGRSTVSSIEGNHGCQGLCNSRTHLAQTIRVVNDAYKVQVAADVLLAAGYPISDLETFIYSATPVIGRAPCMISSTCSWDQVVSNSVCQHDISNVSLKRIWEWYEEPGCYGLEVKALSNLSSKTSRNSNSEFFAYFVPYLSAIQLFGWSMNNMNHSFGVQGRELLKASNTSSSMSSHPVNEVHTLFEESNACLPESSLDVEDHGKLMFEYFETEQPSFRPPLFEKIKELVSGANVSDHRIFGDPEKLQNAKLCELHPASWFCVAWYPVYRVPRGNFRAAFLTYHSLGKLVHQKCSLDTNDEHTRVVSPVVGLQSYNDKGEQWFQLRCPDLKQLPREDSSKTDPAEVHKERLRTLKMGALAMARAVVPKGSGESVNHHPDYEFFLSRCT</sequence>
<feature type="compositionally biased region" description="Low complexity" evidence="1">
    <location>
        <begin position="204"/>
        <end position="227"/>
    </location>
</feature>
<feature type="region of interest" description="Disordered" evidence="1">
    <location>
        <begin position="199"/>
        <end position="227"/>
    </location>
</feature>
<feature type="compositionally biased region" description="Basic residues" evidence="1">
    <location>
        <begin position="281"/>
        <end position="299"/>
    </location>
</feature>